<dbReference type="Gene3D" id="3.30.420.40">
    <property type="match status" value="2"/>
</dbReference>
<evidence type="ECO:0008006" key="4">
    <source>
        <dbReference type="Google" id="ProtNLM"/>
    </source>
</evidence>
<protein>
    <recommendedName>
        <fullName evidence="4">Sugar kinase</fullName>
    </recommendedName>
</protein>
<proteinExistence type="inferred from homology"/>
<dbReference type="InterPro" id="IPR000600">
    <property type="entry name" value="ROK"/>
</dbReference>
<dbReference type="RefSeq" id="WP_126831544.1">
    <property type="nucleotide sequence ID" value="NZ_CBCRYB010000001.1"/>
</dbReference>
<dbReference type="Pfam" id="PF00480">
    <property type="entry name" value="ROK"/>
    <property type="match status" value="1"/>
</dbReference>
<dbReference type="SUPFAM" id="SSF53067">
    <property type="entry name" value="Actin-like ATPase domain"/>
    <property type="match status" value="1"/>
</dbReference>
<name>A0A430A8B0_9ENTE</name>
<evidence type="ECO:0000313" key="3">
    <source>
        <dbReference type="Proteomes" id="UP000287101"/>
    </source>
</evidence>
<dbReference type="PANTHER" id="PTHR18964">
    <property type="entry name" value="ROK (REPRESSOR, ORF, KINASE) FAMILY"/>
    <property type="match status" value="1"/>
</dbReference>
<accession>A0A430A8B0</accession>
<dbReference type="Proteomes" id="UP000287101">
    <property type="component" value="Unassembled WGS sequence"/>
</dbReference>
<dbReference type="EMBL" id="NGJY01000002">
    <property type="protein sequence ID" value="RSU03336.1"/>
    <property type="molecule type" value="Genomic_DNA"/>
</dbReference>
<dbReference type="OrthoDB" id="9795247at2"/>
<comment type="caution">
    <text evidence="2">The sequence shown here is derived from an EMBL/GenBank/DDBJ whole genome shotgun (WGS) entry which is preliminary data.</text>
</comment>
<dbReference type="AlphaFoldDB" id="A0A430A8B0"/>
<sequence length="287" mass="32024">MTNTELYLAFDIGGTTIKYSLITKDMTFLTHDVFPTPKTILESISEICEELIKVHHITAIGISTAGIVDSERGSIRYASDLIPNYIGTPLKEHLEKKFSLPVNVINDVQAALLGEALQNTLPDKTFCLTLGTGIGGAYFINDQLYHGANDFENSIGYLNFDSTTGKTWEQRASTISLEKKLKEKYDITVPEAFELARQNNKEMIFELRQWINEIAKGISSIILLFDPSLILIGGGVSKQNDYIIPILEEELEVLLPPNFLKTSFTTPSSFNQNALLGALYPYFITKN</sequence>
<dbReference type="InterPro" id="IPR043129">
    <property type="entry name" value="ATPase_NBD"/>
</dbReference>
<comment type="similarity">
    <text evidence="1">Belongs to the ROK (NagC/XylR) family.</text>
</comment>
<gene>
    <name evidence="2" type="ORF">CBF31_06375</name>
</gene>
<reference evidence="2 3" key="1">
    <citation type="submission" date="2017-05" db="EMBL/GenBank/DDBJ databases">
        <title>Vagococcus spp. assemblies.</title>
        <authorList>
            <person name="Gulvik C.A."/>
        </authorList>
    </citation>
    <scope>NUCLEOTIDE SEQUENCE [LARGE SCALE GENOMIC DNA]</scope>
    <source>
        <strain evidence="2 3">CCUG 41755</strain>
    </source>
</reference>
<evidence type="ECO:0000256" key="1">
    <source>
        <dbReference type="ARBA" id="ARBA00006479"/>
    </source>
</evidence>
<evidence type="ECO:0000313" key="2">
    <source>
        <dbReference type="EMBL" id="RSU03336.1"/>
    </source>
</evidence>
<organism evidence="2 3">
    <name type="scientific">Vagococcus fessus</name>
    <dbReference type="NCBI Taxonomy" id="120370"/>
    <lineage>
        <taxon>Bacteria</taxon>
        <taxon>Bacillati</taxon>
        <taxon>Bacillota</taxon>
        <taxon>Bacilli</taxon>
        <taxon>Lactobacillales</taxon>
        <taxon>Enterococcaceae</taxon>
        <taxon>Vagococcus</taxon>
    </lineage>
</organism>
<dbReference type="PANTHER" id="PTHR18964:SF165">
    <property type="entry name" value="BETA-GLUCOSIDE KINASE"/>
    <property type="match status" value="1"/>
</dbReference>
<keyword evidence="3" id="KW-1185">Reference proteome</keyword>